<sequence length="422" mass="49184">MITSIECFKELITSYPTWPLLKNYLESDKGGAFQISEANEKGMCMIHYDKDTSVMNVPHIAWFRSVVWNTILHCPVSVAPPRTCTDAFPCNTMQEVADKQLVCEEFLEGFMINCFHLVGETSLFITSRSKLDATGHFYSAKSFRQLFVEAYLKRPIDSAAELEDAISTIHLEAPNKDRQEVAICYSFLVQHTEHRIVRPIQQSKAQLIHTATFYEDGRFCLEQHGDLLTLPNDATRVTDWVHEFFQTNSWDFQGIVWKDEKGNRWRNRSEKYMAVRSLRGNYSQSIDRFVQLHSQQLVPTYLQYYPEDSIDFSFYGFLMSYIISIVYEYYIGVRVTKTIALADIDKMYHTHLYHLHGEYVASLRPAGKKITREVVQRYFHKQAWQRLVFLLKKHKEIYFAQLAVTMNQSVTSLLTSLESSLE</sequence>
<evidence type="ECO:0000313" key="1">
    <source>
        <dbReference type="EMBL" id="QHT92243.1"/>
    </source>
</evidence>
<accession>A0A6C0IL55</accession>
<protein>
    <submittedName>
        <fullName evidence="1">Uncharacterized protein</fullName>
    </submittedName>
</protein>
<name>A0A6C0IL55_9ZZZZ</name>
<dbReference type="EMBL" id="MN740182">
    <property type="protein sequence ID" value="QHT92243.1"/>
    <property type="molecule type" value="Genomic_DNA"/>
</dbReference>
<organism evidence="1">
    <name type="scientific">viral metagenome</name>
    <dbReference type="NCBI Taxonomy" id="1070528"/>
    <lineage>
        <taxon>unclassified sequences</taxon>
        <taxon>metagenomes</taxon>
        <taxon>organismal metagenomes</taxon>
    </lineage>
</organism>
<reference evidence="1" key="1">
    <citation type="journal article" date="2020" name="Nature">
        <title>Giant virus diversity and host interactions through global metagenomics.</title>
        <authorList>
            <person name="Schulz F."/>
            <person name="Roux S."/>
            <person name="Paez-Espino D."/>
            <person name="Jungbluth S."/>
            <person name="Walsh D.A."/>
            <person name="Denef V.J."/>
            <person name="McMahon K.D."/>
            <person name="Konstantinidis K.T."/>
            <person name="Eloe-Fadrosh E.A."/>
            <person name="Kyrpides N.C."/>
            <person name="Woyke T."/>
        </authorList>
    </citation>
    <scope>NUCLEOTIDE SEQUENCE</scope>
    <source>
        <strain evidence="1">GVMAG-M-3300023184-88</strain>
    </source>
</reference>
<proteinExistence type="predicted"/>
<dbReference type="AlphaFoldDB" id="A0A6C0IL55"/>